<gene>
    <name evidence="7" type="ORF">FSW04_20305</name>
</gene>
<feature type="domain" description="Rod shape-determining protein MreC beta-barrel core" evidence="6">
    <location>
        <begin position="128"/>
        <end position="288"/>
    </location>
</feature>
<keyword evidence="8" id="KW-1185">Reference proteome</keyword>
<dbReference type="Pfam" id="PF04085">
    <property type="entry name" value="MreC"/>
    <property type="match status" value="1"/>
</dbReference>
<evidence type="ECO:0000256" key="3">
    <source>
        <dbReference type="ARBA" id="ARBA00022960"/>
    </source>
</evidence>
<dbReference type="InterPro" id="IPR055342">
    <property type="entry name" value="MreC_beta-barrel_core"/>
</dbReference>
<dbReference type="OrthoDB" id="5242627at2"/>
<evidence type="ECO:0000259" key="6">
    <source>
        <dbReference type="Pfam" id="PF04085"/>
    </source>
</evidence>
<name>A0A5B8UA42_9ACTN</name>
<dbReference type="PANTHER" id="PTHR34138:SF1">
    <property type="entry name" value="CELL SHAPE-DETERMINING PROTEIN MREC"/>
    <property type="match status" value="1"/>
</dbReference>
<dbReference type="Gene3D" id="2.40.10.340">
    <property type="entry name" value="Rod shape-determining protein MreC, domain 1"/>
    <property type="match status" value="1"/>
</dbReference>
<evidence type="ECO:0000256" key="4">
    <source>
        <dbReference type="ARBA" id="ARBA00032089"/>
    </source>
</evidence>
<protein>
    <recommendedName>
        <fullName evidence="2 5">Cell shape-determining protein MreC</fullName>
    </recommendedName>
    <alternativeName>
        <fullName evidence="4 5">Cell shape protein MreC</fullName>
    </alternativeName>
</protein>
<dbReference type="EMBL" id="CP042430">
    <property type="protein sequence ID" value="QEC49688.1"/>
    <property type="molecule type" value="Genomic_DNA"/>
</dbReference>
<evidence type="ECO:0000313" key="7">
    <source>
        <dbReference type="EMBL" id="QEC49688.1"/>
    </source>
</evidence>
<organism evidence="7 8">
    <name type="scientific">Baekduia soli</name>
    <dbReference type="NCBI Taxonomy" id="496014"/>
    <lineage>
        <taxon>Bacteria</taxon>
        <taxon>Bacillati</taxon>
        <taxon>Actinomycetota</taxon>
        <taxon>Thermoleophilia</taxon>
        <taxon>Solirubrobacterales</taxon>
        <taxon>Baekduiaceae</taxon>
        <taxon>Baekduia</taxon>
    </lineage>
</organism>
<dbReference type="Proteomes" id="UP000321805">
    <property type="component" value="Chromosome"/>
</dbReference>
<dbReference type="InterPro" id="IPR007221">
    <property type="entry name" value="MreC"/>
</dbReference>
<dbReference type="GO" id="GO:0005886">
    <property type="term" value="C:plasma membrane"/>
    <property type="evidence" value="ECO:0007669"/>
    <property type="project" value="TreeGrafter"/>
</dbReference>
<evidence type="ECO:0000256" key="5">
    <source>
        <dbReference type="PIRNR" id="PIRNR038471"/>
    </source>
</evidence>
<dbReference type="RefSeq" id="WP_146922053.1">
    <property type="nucleotide sequence ID" value="NZ_CP042430.1"/>
</dbReference>
<keyword evidence="3 5" id="KW-0133">Cell shape</keyword>
<dbReference type="PANTHER" id="PTHR34138">
    <property type="entry name" value="CELL SHAPE-DETERMINING PROTEIN MREC"/>
    <property type="match status" value="1"/>
</dbReference>
<dbReference type="AlphaFoldDB" id="A0A5B8UA42"/>
<dbReference type="GO" id="GO:0008360">
    <property type="term" value="P:regulation of cell shape"/>
    <property type="evidence" value="ECO:0007669"/>
    <property type="project" value="UniProtKB-KW"/>
</dbReference>
<evidence type="ECO:0000313" key="8">
    <source>
        <dbReference type="Proteomes" id="UP000321805"/>
    </source>
</evidence>
<accession>A0A5B8UA42</accession>
<dbReference type="PIRSF" id="PIRSF038471">
    <property type="entry name" value="MreC"/>
    <property type="match status" value="1"/>
</dbReference>
<evidence type="ECO:0000256" key="2">
    <source>
        <dbReference type="ARBA" id="ARBA00013855"/>
    </source>
</evidence>
<comment type="function">
    <text evidence="5">Involved in formation and maintenance of cell shape.</text>
</comment>
<dbReference type="InterPro" id="IPR042175">
    <property type="entry name" value="Cell/Rod_MreC_2"/>
</dbReference>
<sequence length="296" mass="31868">MYDKTVRRRRAVLGLLVVSSLILLTAYFGEPAGGALHSVQRGVLQVVSPIQEGASRALKPVRDLFGWVGDTVSAKGELKSARRDRDQWRASAIRNEAAARDNRQLRGLLGLDQAPQSLKAFDPVTARVTGSSPTLWYVRIFIDRGSSSGLQVDQPVIASDGSGDEGNGLIGKVETVASNSSTVRLITDASVAVAARTVSGNATGVVTPKVGNPRDLILKYTRKDDQIASGDVVVTAGTTSKRDDLAAPYPPDLPIGRVTRIDEPGSESQEVHLRPFVDLQHVEWVQVLTKKVDNNR</sequence>
<dbReference type="KEGG" id="bsol:FSW04_20305"/>
<dbReference type="InterPro" id="IPR042177">
    <property type="entry name" value="Cell/Rod_1"/>
</dbReference>
<evidence type="ECO:0000256" key="1">
    <source>
        <dbReference type="ARBA" id="ARBA00009369"/>
    </source>
</evidence>
<reference evidence="7 8" key="1">
    <citation type="journal article" date="2018" name="J. Microbiol.">
        <title>Baekduia soli gen. nov., sp. nov., a novel bacterium isolated from the soil of Baekdu Mountain and proposal of a novel family name, Baekduiaceae fam. nov.</title>
        <authorList>
            <person name="An D.S."/>
            <person name="Siddiqi M.Z."/>
            <person name="Kim K.H."/>
            <person name="Yu H.S."/>
            <person name="Im W.T."/>
        </authorList>
    </citation>
    <scope>NUCLEOTIDE SEQUENCE [LARGE SCALE GENOMIC DNA]</scope>
    <source>
        <strain evidence="7 8">BR7-21</strain>
    </source>
</reference>
<dbReference type="Gene3D" id="2.40.10.350">
    <property type="entry name" value="Rod shape-determining protein MreC, domain 2"/>
    <property type="match status" value="1"/>
</dbReference>
<comment type="similarity">
    <text evidence="1 5">Belongs to the MreC family.</text>
</comment>
<proteinExistence type="inferred from homology"/>